<dbReference type="EMBL" id="AP025591">
    <property type="protein sequence ID" value="BDG01900.1"/>
    <property type="molecule type" value="Genomic_DNA"/>
</dbReference>
<name>A0ABM7WR13_9BACT</name>
<reference evidence="2" key="1">
    <citation type="journal article" date="2022" name="Int. J. Syst. Evol. Microbiol.">
        <title>Anaeromyxobacter oryzae sp. nov., Anaeromyxobacter diazotrophicus sp. nov. and Anaeromyxobacter paludicola sp. nov., isolated from paddy soils.</title>
        <authorList>
            <person name="Itoh H."/>
            <person name="Xu Z."/>
            <person name="Mise K."/>
            <person name="Masuda Y."/>
            <person name="Ushijima N."/>
            <person name="Hayakawa C."/>
            <person name="Shiratori Y."/>
            <person name="Senoo K."/>
        </authorList>
    </citation>
    <scope>NUCLEOTIDE SEQUENCE [LARGE SCALE GENOMIC DNA]</scope>
    <source>
        <strain evidence="2">Red232</strain>
    </source>
</reference>
<dbReference type="Proteomes" id="UP001162891">
    <property type="component" value="Chromosome"/>
</dbReference>
<dbReference type="SUPFAM" id="SSF47240">
    <property type="entry name" value="Ferritin-like"/>
    <property type="match status" value="1"/>
</dbReference>
<organism evidence="1 2">
    <name type="scientific">Anaeromyxobacter oryzae</name>
    <dbReference type="NCBI Taxonomy" id="2918170"/>
    <lineage>
        <taxon>Bacteria</taxon>
        <taxon>Pseudomonadati</taxon>
        <taxon>Myxococcota</taxon>
        <taxon>Myxococcia</taxon>
        <taxon>Myxococcales</taxon>
        <taxon>Cystobacterineae</taxon>
        <taxon>Anaeromyxobacteraceae</taxon>
        <taxon>Anaeromyxobacter</taxon>
    </lineage>
</organism>
<protein>
    <recommendedName>
        <fullName evidence="3">Ferritin-like domain-containing protein</fullName>
    </recommendedName>
</protein>
<gene>
    <name evidence="1" type="ORF">AMOR_08960</name>
</gene>
<evidence type="ECO:0000313" key="2">
    <source>
        <dbReference type="Proteomes" id="UP001162891"/>
    </source>
</evidence>
<keyword evidence="2" id="KW-1185">Reference proteome</keyword>
<dbReference type="Gene3D" id="1.20.1260.10">
    <property type="match status" value="1"/>
</dbReference>
<dbReference type="CDD" id="cd00657">
    <property type="entry name" value="Ferritin_like"/>
    <property type="match status" value="1"/>
</dbReference>
<proteinExistence type="predicted"/>
<evidence type="ECO:0008006" key="3">
    <source>
        <dbReference type="Google" id="ProtNLM"/>
    </source>
</evidence>
<dbReference type="InterPro" id="IPR012347">
    <property type="entry name" value="Ferritin-like"/>
</dbReference>
<evidence type="ECO:0000313" key="1">
    <source>
        <dbReference type="EMBL" id="BDG01900.1"/>
    </source>
</evidence>
<sequence length="155" mass="17059">MKVSEIIEELSRLVQLEADAVAAYDAALELLPAGPVHDELALFRLEHQRHAMALYDVFMRLAKTPPEVEPDVKGVVIGALTPRAIRSLAELLDALRGNEQLTTSLYAKARSKSFPQTIRELLDRAHGEERHHLDWIERALSRLGTAAGAAAAAHP</sequence>
<accession>A0ABM7WR13</accession>
<dbReference type="RefSeq" id="WP_248358860.1">
    <property type="nucleotide sequence ID" value="NZ_AP025591.1"/>
</dbReference>
<dbReference type="InterPro" id="IPR009078">
    <property type="entry name" value="Ferritin-like_SF"/>
</dbReference>